<gene>
    <name evidence="1" type="ORF">GCM10022226_27290</name>
</gene>
<sequence length="64" mass="6945">MMRPHLELDVIEPAMTPAIASPPALGGRARRWACVSSGDVYASHATARERERELIEALGESRTG</sequence>
<evidence type="ECO:0000313" key="2">
    <source>
        <dbReference type="Proteomes" id="UP001500888"/>
    </source>
</evidence>
<dbReference type="RefSeq" id="WP_344938557.1">
    <property type="nucleotide sequence ID" value="NZ_BAAAZR010000004.1"/>
</dbReference>
<dbReference type="EMBL" id="BAAAZR010000004">
    <property type="protein sequence ID" value="GAA3805730.1"/>
    <property type="molecule type" value="Genomic_DNA"/>
</dbReference>
<dbReference type="Proteomes" id="UP001500888">
    <property type="component" value="Unassembled WGS sequence"/>
</dbReference>
<comment type="caution">
    <text evidence="1">The sequence shown here is derived from an EMBL/GenBank/DDBJ whole genome shotgun (WGS) entry which is preliminary data.</text>
</comment>
<reference evidence="2" key="1">
    <citation type="journal article" date="2019" name="Int. J. Syst. Evol. Microbiol.">
        <title>The Global Catalogue of Microorganisms (GCM) 10K type strain sequencing project: providing services to taxonomists for standard genome sequencing and annotation.</title>
        <authorList>
            <consortium name="The Broad Institute Genomics Platform"/>
            <consortium name="The Broad Institute Genome Sequencing Center for Infectious Disease"/>
            <person name="Wu L."/>
            <person name="Ma J."/>
        </authorList>
    </citation>
    <scope>NUCLEOTIDE SEQUENCE [LARGE SCALE GENOMIC DNA]</scope>
    <source>
        <strain evidence="2">JCM 16908</strain>
    </source>
</reference>
<name>A0ABP7HZ37_9ACTN</name>
<keyword evidence="2" id="KW-1185">Reference proteome</keyword>
<evidence type="ECO:0000313" key="1">
    <source>
        <dbReference type="EMBL" id="GAA3805730.1"/>
    </source>
</evidence>
<protein>
    <submittedName>
        <fullName evidence="1">Uncharacterized protein</fullName>
    </submittedName>
</protein>
<accession>A0ABP7HZ37</accession>
<proteinExistence type="predicted"/>
<organism evidence="1 2">
    <name type="scientific">Sphaerisporangium flaviroseum</name>
    <dbReference type="NCBI Taxonomy" id="509199"/>
    <lineage>
        <taxon>Bacteria</taxon>
        <taxon>Bacillati</taxon>
        <taxon>Actinomycetota</taxon>
        <taxon>Actinomycetes</taxon>
        <taxon>Streptosporangiales</taxon>
        <taxon>Streptosporangiaceae</taxon>
        <taxon>Sphaerisporangium</taxon>
    </lineage>
</organism>